<dbReference type="PANTHER" id="PTHR33279:SF6">
    <property type="entry name" value="SULFUR CARRIER PROTEIN YEDF-RELATED"/>
    <property type="match status" value="1"/>
</dbReference>
<dbReference type="InterPro" id="IPR036868">
    <property type="entry name" value="TusA-like_sf"/>
</dbReference>
<gene>
    <name evidence="3" type="ORF">A4G17_07795</name>
    <name evidence="4" type="ORF">EDC49_0600</name>
</gene>
<dbReference type="Gene3D" id="3.30.110.40">
    <property type="entry name" value="TusA-like domain"/>
    <property type="match status" value="1"/>
</dbReference>
<feature type="domain" description="UPF0033" evidence="2">
    <location>
        <begin position="5"/>
        <end position="29"/>
    </location>
</feature>
<dbReference type="EMBL" id="CP015029">
    <property type="protein sequence ID" value="QIM65352.1"/>
    <property type="molecule type" value="Genomic_DNA"/>
</dbReference>
<dbReference type="AlphaFoldDB" id="A0AAE6X6S8"/>
<dbReference type="RefSeq" id="WP_123956116.1">
    <property type="nucleotide sequence ID" value="NZ_CP015029.1"/>
</dbReference>
<evidence type="ECO:0000313" key="4">
    <source>
        <dbReference type="EMBL" id="RPE96212.1"/>
    </source>
</evidence>
<reference evidence="3 6" key="1">
    <citation type="submission" date="2016-03" db="EMBL/GenBank/DDBJ databases">
        <authorList>
            <person name="Hansen M.J."/>
            <person name="Bojesen A.M."/>
            <person name="Planet P."/>
        </authorList>
    </citation>
    <scope>NUCLEOTIDE SEQUENCE [LARGE SCALE GENOMIC DNA]</scope>
    <source>
        <strain evidence="3 6">HPA 21</strain>
    </source>
</reference>
<organism evidence="3 6">
    <name type="scientific">Frederiksenia canicola</name>
    <dbReference type="NCBI Taxonomy" id="123824"/>
    <lineage>
        <taxon>Bacteria</taxon>
        <taxon>Pseudomonadati</taxon>
        <taxon>Pseudomonadota</taxon>
        <taxon>Gammaproteobacteria</taxon>
        <taxon>Pasteurellales</taxon>
        <taxon>Pasteurellaceae</taxon>
        <taxon>Frederiksenia</taxon>
    </lineage>
</organism>
<dbReference type="KEGG" id="fcl:A4G17_07795"/>
<reference evidence="4 5" key="2">
    <citation type="submission" date="2018-11" db="EMBL/GenBank/DDBJ databases">
        <title>Genomic Encyclopedia of Type Strains, Phase IV (KMG-IV): sequencing the most valuable type-strain genomes for metagenomic binning, comparative biology and taxonomic classification.</title>
        <authorList>
            <person name="Goeker M."/>
        </authorList>
    </citation>
    <scope>NUCLEOTIDE SEQUENCE [LARGE SCALE GENOMIC DNA]</scope>
    <source>
        <strain evidence="4 5">DSM 25797</strain>
    </source>
</reference>
<protein>
    <submittedName>
        <fullName evidence="4">TusA-related sulfurtransferase</fullName>
    </submittedName>
</protein>
<evidence type="ECO:0000313" key="5">
    <source>
        <dbReference type="Proteomes" id="UP000276901"/>
    </source>
</evidence>
<evidence type="ECO:0000259" key="2">
    <source>
        <dbReference type="PROSITE" id="PS01148"/>
    </source>
</evidence>
<dbReference type="PANTHER" id="PTHR33279">
    <property type="entry name" value="SULFUR CARRIER PROTEIN YEDF-RELATED"/>
    <property type="match status" value="1"/>
</dbReference>
<proteinExistence type="inferred from homology"/>
<dbReference type="CDD" id="cd00291">
    <property type="entry name" value="SirA_YedF_YeeD"/>
    <property type="match status" value="1"/>
</dbReference>
<dbReference type="PROSITE" id="PS01148">
    <property type="entry name" value="UPF0033"/>
    <property type="match status" value="1"/>
</dbReference>
<dbReference type="SUPFAM" id="SSF64307">
    <property type="entry name" value="SirA-like"/>
    <property type="match status" value="1"/>
</dbReference>
<dbReference type="Pfam" id="PF01206">
    <property type="entry name" value="TusA"/>
    <property type="match status" value="1"/>
</dbReference>
<sequence length="75" mass="8562">MDYQLDLTAYRCPLPLLMTKKALQQLKQGELLKVLLNETATLNDFILLGHTMGVLVEQGGENEKMQLIFKKRKDA</sequence>
<comment type="similarity">
    <text evidence="1">Belongs to the sulfur carrier protein TusA family.</text>
</comment>
<dbReference type="Proteomes" id="UP000502287">
    <property type="component" value="Chromosome"/>
</dbReference>
<keyword evidence="5" id="KW-1185">Reference proteome</keyword>
<accession>A0AAE6X6S8</accession>
<dbReference type="EMBL" id="RKQT01000001">
    <property type="protein sequence ID" value="RPE96212.1"/>
    <property type="molecule type" value="Genomic_DNA"/>
</dbReference>
<evidence type="ECO:0000313" key="6">
    <source>
        <dbReference type="Proteomes" id="UP000502287"/>
    </source>
</evidence>
<dbReference type="InterPro" id="IPR001455">
    <property type="entry name" value="TusA-like"/>
</dbReference>
<dbReference type="Proteomes" id="UP000276901">
    <property type="component" value="Unassembled WGS sequence"/>
</dbReference>
<name>A0AAE6X6S8_9PAST</name>
<evidence type="ECO:0000256" key="1">
    <source>
        <dbReference type="ARBA" id="ARBA00008984"/>
    </source>
</evidence>
<evidence type="ECO:0000313" key="3">
    <source>
        <dbReference type="EMBL" id="QIM65352.1"/>
    </source>
</evidence>